<protein>
    <submittedName>
        <fullName evidence="3">Uncharacterized protein</fullName>
    </submittedName>
</protein>
<evidence type="ECO:0000313" key="4">
    <source>
        <dbReference type="Proteomes" id="UP001642360"/>
    </source>
</evidence>
<evidence type="ECO:0000313" key="2">
    <source>
        <dbReference type="EMBL" id="CAK9150934.1"/>
    </source>
</evidence>
<comment type="caution">
    <text evidence="3">The sequence shown here is derived from an EMBL/GenBank/DDBJ whole genome shotgun (WGS) entry which is preliminary data.</text>
</comment>
<evidence type="ECO:0000313" key="3">
    <source>
        <dbReference type="EMBL" id="CAK9162286.1"/>
    </source>
</evidence>
<organism evidence="3 4">
    <name type="scientific">Ilex paraguariensis</name>
    <name type="common">yerba mate</name>
    <dbReference type="NCBI Taxonomy" id="185542"/>
    <lineage>
        <taxon>Eukaryota</taxon>
        <taxon>Viridiplantae</taxon>
        <taxon>Streptophyta</taxon>
        <taxon>Embryophyta</taxon>
        <taxon>Tracheophyta</taxon>
        <taxon>Spermatophyta</taxon>
        <taxon>Magnoliopsida</taxon>
        <taxon>eudicotyledons</taxon>
        <taxon>Gunneridae</taxon>
        <taxon>Pentapetalae</taxon>
        <taxon>asterids</taxon>
        <taxon>campanulids</taxon>
        <taxon>Aquifoliales</taxon>
        <taxon>Aquifoliaceae</taxon>
        <taxon>Ilex</taxon>
    </lineage>
</organism>
<feature type="region of interest" description="Disordered" evidence="1">
    <location>
        <begin position="80"/>
        <end position="100"/>
    </location>
</feature>
<gene>
    <name evidence="2" type="ORF">ILEXP_LOCUS19093</name>
    <name evidence="3" type="ORF">ILEXP_LOCUS31149</name>
</gene>
<name>A0ABC8SYM1_9AQUA</name>
<dbReference type="EMBL" id="CAUOFW020002081">
    <property type="protein sequence ID" value="CAK9150934.1"/>
    <property type="molecule type" value="Genomic_DNA"/>
</dbReference>
<evidence type="ECO:0000256" key="1">
    <source>
        <dbReference type="SAM" id="MobiDB-lite"/>
    </source>
</evidence>
<dbReference type="AlphaFoldDB" id="A0ABC8SYM1"/>
<dbReference type="EMBL" id="CAUOFW020003835">
    <property type="protein sequence ID" value="CAK9162286.1"/>
    <property type="molecule type" value="Genomic_DNA"/>
</dbReference>
<proteinExistence type="predicted"/>
<sequence length="135" mass="15673">MLVPEFYATVVKEDGFYTNVQGKRIFVKIRKILEFRNVRAEVNPEYPTIVPLELDVVNKKSQTQSARRVLVEAAGQDEVNVEGEDDAQHGDNQPAYEKPGARSEREIILGMDQDYEILRIGWVITKIIRRRYFVF</sequence>
<keyword evidence="4" id="KW-1185">Reference proteome</keyword>
<accession>A0ABC8SYM1</accession>
<dbReference type="Proteomes" id="UP001642360">
    <property type="component" value="Unassembled WGS sequence"/>
</dbReference>
<reference evidence="3 4" key="1">
    <citation type="submission" date="2024-02" db="EMBL/GenBank/DDBJ databases">
        <authorList>
            <person name="Vignale AGUSTIN F."/>
            <person name="Sosa J E."/>
            <person name="Modenutti C."/>
        </authorList>
    </citation>
    <scope>NUCLEOTIDE SEQUENCE [LARGE SCALE GENOMIC DNA]</scope>
</reference>